<dbReference type="Gene3D" id="2.40.50.40">
    <property type="match status" value="1"/>
</dbReference>
<feature type="chain" id="PRO_5018546510" description="Chemokine interleukin-8-like domain-containing protein" evidence="2">
    <location>
        <begin position="23"/>
        <end position="97"/>
    </location>
</feature>
<evidence type="ECO:0000313" key="4">
    <source>
        <dbReference type="Ensembl" id="ENSMMOP00000001335.1"/>
    </source>
</evidence>
<dbReference type="Ensembl" id="ENSMMOT00000001363.1">
    <property type="protein sequence ID" value="ENSMMOP00000001335.1"/>
    <property type="gene ID" value="ENSMMOG00000001123.1"/>
</dbReference>
<keyword evidence="5" id="KW-1185">Reference proteome</keyword>
<accession>A0A3Q4ABM2</accession>
<feature type="signal peptide" evidence="2">
    <location>
        <begin position="1"/>
        <end position="22"/>
    </location>
</feature>
<dbReference type="InterPro" id="IPR001811">
    <property type="entry name" value="Chemokine_IL8-like_dom"/>
</dbReference>
<proteinExistence type="predicted"/>
<sequence>MDLKVAIVIACLLAFTITSTEAVIPKCCIRTRKDIPVQLLQNVERWVMQRSDGACDIPALLIYVRNMRRPICGHPKALTFLTQLQQRMRNMKRRKAA</sequence>
<dbReference type="GO" id="GO:0008009">
    <property type="term" value="F:chemokine activity"/>
    <property type="evidence" value="ECO:0007669"/>
    <property type="project" value="InterPro"/>
</dbReference>
<evidence type="ECO:0000313" key="5">
    <source>
        <dbReference type="Proteomes" id="UP000261620"/>
    </source>
</evidence>
<reference evidence="4" key="2">
    <citation type="submission" date="2025-09" db="UniProtKB">
        <authorList>
            <consortium name="Ensembl"/>
        </authorList>
    </citation>
    <scope>IDENTIFICATION</scope>
</reference>
<evidence type="ECO:0000256" key="2">
    <source>
        <dbReference type="SAM" id="SignalP"/>
    </source>
</evidence>
<dbReference type="GO" id="GO:0006955">
    <property type="term" value="P:immune response"/>
    <property type="evidence" value="ECO:0007669"/>
    <property type="project" value="InterPro"/>
</dbReference>
<protein>
    <recommendedName>
        <fullName evidence="3">Chemokine interleukin-8-like domain-containing protein</fullName>
    </recommendedName>
</protein>
<dbReference type="GO" id="GO:0005615">
    <property type="term" value="C:extracellular space"/>
    <property type="evidence" value="ECO:0007669"/>
    <property type="project" value="UniProtKB-KW"/>
</dbReference>
<reference evidence="4" key="1">
    <citation type="submission" date="2025-08" db="UniProtKB">
        <authorList>
            <consortium name="Ensembl"/>
        </authorList>
    </citation>
    <scope>IDENTIFICATION</scope>
</reference>
<organism evidence="4 5">
    <name type="scientific">Mola mola</name>
    <name type="common">Ocean sunfish</name>
    <name type="synonym">Tetraodon mola</name>
    <dbReference type="NCBI Taxonomy" id="94237"/>
    <lineage>
        <taxon>Eukaryota</taxon>
        <taxon>Metazoa</taxon>
        <taxon>Chordata</taxon>
        <taxon>Craniata</taxon>
        <taxon>Vertebrata</taxon>
        <taxon>Euteleostomi</taxon>
        <taxon>Actinopterygii</taxon>
        <taxon>Neopterygii</taxon>
        <taxon>Teleostei</taxon>
        <taxon>Neoteleostei</taxon>
        <taxon>Acanthomorphata</taxon>
        <taxon>Eupercaria</taxon>
        <taxon>Tetraodontiformes</taxon>
        <taxon>Molidae</taxon>
        <taxon>Mola</taxon>
    </lineage>
</organism>
<dbReference type="Pfam" id="PF00048">
    <property type="entry name" value="IL8"/>
    <property type="match status" value="1"/>
</dbReference>
<dbReference type="AlphaFoldDB" id="A0A3Q4ABM2"/>
<keyword evidence="1" id="KW-0202">Cytokine</keyword>
<name>A0A3Q4ABM2_MOLML</name>
<feature type="domain" description="Chemokine interleukin-8-like" evidence="3">
    <location>
        <begin position="26"/>
        <end position="77"/>
    </location>
</feature>
<evidence type="ECO:0000259" key="3">
    <source>
        <dbReference type="Pfam" id="PF00048"/>
    </source>
</evidence>
<evidence type="ECO:0000256" key="1">
    <source>
        <dbReference type="ARBA" id="ARBA00022514"/>
    </source>
</evidence>
<keyword evidence="2" id="KW-0732">Signal</keyword>
<dbReference type="Proteomes" id="UP000261620">
    <property type="component" value="Unplaced"/>
</dbReference>
<dbReference type="OMA" id="CCINTKS"/>
<dbReference type="InterPro" id="IPR036048">
    <property type="entry name" value="Interleukin_8-like_sf"/>
</dbReference>
<dbReference type="SUPFAM" id="SSF54117">
    <property type="entry name" value="Interleukin 8-like chemokines"/>
    <property type="match status" value="1"/>
</dbReference>